<evidence type="ECO:0000256" key="2">
    <source>
        <dbReference type="ARBA" id="ARBA00008943"/>
    </source>
</evidence>
<dbReference type="PANTHER" id="PTHR11200">
    <property type="entry name" value="INOSITOL 5-PHOSPHATASE"/>
    <property type="match status" value="1"/>
</dbReference>
<dbReference type="GO" id="GO:0004439">
    <property type="term" value="F:phosphatidylinositol-4,5-bisphosphate 5-phosphatase activity"/>
    <property type="evidence" value="ECO:0007669"/>
    <property type="project" value="UniProtKB-EC"/>
</dbReference>
<dbReference type="EMBL" id="KV454209">
    <property type="protein sequence ID" value="ODQ60570.1"/>
    <property type="molecule type" value="Genomic_DNA"/>
</dbReference>
<evidence type="ECO:0000256" key="8">
    <source>
        <dbReference type="ARBA" id="ARBA00022801"/>
    </source>
</evidence>
<dbReference type="InterPro" id="IPR046985">
    <property type="entry name" value="IP5"/>
</dbReference>
<evidence type="ECO:0000256" key="7">
    <source>
        <dbReference type="ARBA" id="ARBA00022583"/>
    </source>
</evidence>
<gene>
    <name evidence="12" type="ORF">WICANDRAFT_28384</name>
</gene>
<dbReference type="Proteomes" id="UP000094112">
    <property type="component" value="Unassembled WGS sequence"/>
</dbReference>
<proteinExistence type="inferred from homology"/>
<evidence type="ECO:0000256" key="10">
    <source>
        <dbReference type="SAM" id="MobiDB-lite"/>
    </source>
</evidence>
<dbReference type="STRING" id="683960.A0A1E3P5L6"/>
<dbReference type="AlphaFoldDB" id="A0A1E3P5L6"/>
<dbReference type="InterPro" id="IPR000300">
    <property type="entry name" value="IPPc"/>
</dbReference>
<name>A0A1E3P5L6_WICAA</name>
<evidence type="ECO:0000313" key="12">
    <source>
        <dbReference type="EMBL" id="ODQ60570.1"/>
    </source>
</evidence>
<dbReference type="OrthoDB" id="405996at2759"/>
<dbReference type="GO" id="GO:0006897">
    <property type="term" value="P:endocytosis"/>
    <property type="evidence" value="ECO:0007669"/>
    <property type="project" value="UniProtKB-KW"/>
</dbReference>
<keyword evidence="7" id="KW-0254">Endocytosis</keyword>
<dbReference type="PANTHER" id="PTHR11200:SF269">
    <property type="entry name" value="PHOSPHATIDYLINOSITOL 4,5-BISPHOSPHATE 5-PHOSPHATASE INP51"/>
    <property type="match status" value="1"/>
</dbReference>
<evidence type="ECO:0000313" key="13">
    <source>
        <dbReference type="Proteomes" id="UP000094112"/>
    </source>
</evidence>
<evidence type="ECO:0000256" key="4">
    <source>
        <dbReference type="ARBA" id="ARBA00013044"/>
    </source>
</evidence>
<keyword evidence="8" id="KW-0378">Hydrolase</keyword>
<dbReference type="Gene3D" id="3.60.10.10">
    <property type="entry name" value="Endonuclease/exonuclease/phosphatase"/>
    <property type="match status" value="1"/>
</dbReference>
<evidence type="ECO:0000256" key="6">
    <source>
        <dbReference type="ARBA" id="ARBA00022490"/>
    </source>
</evidence>
<dbReference type="GeneID" id="30198726"/>
<reference evidence="12 13" key="1">
    <citation type="journal article" date="2016" name="Proc. Natl. Acad. Sci. U.S.A.">
        <title>Comparative genomics of biotechnologically important yeasts.</title>
        <authorList>
            <person name="Riley R."/>
            <person name="Haridas S."/>
            <person name="Wolfe K.H."/>
            <person name="Lopes M.R."/>
            <person name="Hittinger C.T."/>
            <person name="Goeker M."/>
            <person name="Salamov A.A."/>
            <person name="Wisecaver J.H."/>
            <person name="Long T.M."/>
            <person name="Calvey C.H."/>
            <person name="Aerts A.L."/>
            <person name="Barry K.W."/>
            <person name="Choi C."/>
            <person name="Clum A."/>
            <person name="Coughlan A.Y."/>
            <person name="Deshpande S."/>
            <person name="Douglass A.P."/>
            <person name="Hanson S.J."/>
            <person name="Klenk H.-P."/>
            <person name="LaButti K.M."/>
            <person name="Lapidus A."/>
            <person name="Lindquist E.A."/>
            <person name="Lipzen A.M."/>
            <person name="Meier-Kolthoff J.P."/>
            <person name="Ohm R.A."/>
            <person name="Otillar R.P."/>
            <person name="Pangilinan J.L."/>
            <person name="Peng Y."/>
            <person name="Rokas A."/>
            <person name="Rosa C.A."/>
            <person name="Scheuner C."/>
            <person name="Sibirny A.A."/>
            <person name="Slot J.C."/>
            <person name="Stielow J.B."/>
            <person name="Sun H."/>
            <person name="Kurtzman C.P."/>
            <person name="Blackwell M."/>
            <person name="Grigoriev I.V."/>
            <person name="Jeffries T.W."/>
        </authorList>
    </citation>
    <scope>NUCLEOTIDE SEQUENCE [LARGE SCALE GENOMIC DNA]</scope>
    <source>
        <strain evidence="13">ATCC 58044 / CBS 1984 / NCYC 433 / NRRL Y-366-8</strain>
    </source>
</reference>
<comment type="similarity">
    <text evidence="3">In the central section; belongs to the inositol 1,4,5-trisphosphate 5-phosphatase family.</text>
</comment>
<keyword evidence="5" id="KW-0813">Transport</keyword>
<evidence type="ECO:0000256" key="1">
    <source>
        <dbReference type="ARBA" id="ARBA00004496"/>
    </source>
</evidence>
<accession>A0A1E3P5L6</accession>
<dbReference type="SMART" id="SM00128">
    <property type="entry name" value="IPPc"/>
    <property type="match status" value="1"/>
</dbReference>
<evidence type="ECO:0000256" key="5">
    <source>
        <dbReference type="ARBA" id="ARBA00022448"/>
    </source>
</evidence>
<evidence type="ECO:0000259" key="11">
    <source>
        <dbReference type="PROSITE" id="PS50275"/>
    </source>
</evidence>
<feature type="region of interest" description="Disordered" evidence="10">
    <location>
        <begin position="812"/>
        <end position="897"/>
    </location>
</feature>
<dbReference type="PROSITE" id="PS50275">
    <property type="entry name" value="SAC"/>
    <property type="match status" value="1"/>
</dbReference>
<keyword evidence="6" id="KW-0963">Cytoplasm</keyword>
<dbReference type="InterPro" id="IPR002013">
    <property type="entry name" value="SAC_dom"/>
</dbReference>
<keyword evidence="9" id="KW-0653">Protein transport</keyword>
<evidence type="ECO:0000256" key="3">
    <source>
        <dbReference type="ARBA" id="ARBA00009678"/>
    </source>
</evidence>
<dbReference type="FunFam" id="3.60.10.10:FF:000029">
    <property type="entry name" value="Inositol polyphosphate 5-phosphatase"/>
    <property type="match status" value="1"/>
</dbReference>
<comment type="subcellular location">
    <subcellularLocation>
        <location evidence="1">Cytoplasm</location>
    </subcellularLocation>
</comment>
<sequence length="897" mass="102724">MKIFFNSRPRSFILVSNDYALTLQYMSSNEQCLIHYTPVSATDFTNYQESTTLHYYGLAGVLQVKNYVFLCVITDQSQIGSPRPSEVIYKVRDVEFYCLNSSEFDNLTMNRYNSESSREKYENEHPCSKIRKLLTLGFYYSRDFDMTNNLQERNLNSDLRNLFTNYDKKYLWNYFMIQELLNFRNRILSSERYYLDRSEFLTFLIRGFAKTVNTKIGNDDSLVTVISRISCAKSTGPFGLTGVDEDGFASNYIESEFLLYNKNHFLAYTQIRGNVPLFFEVENALLSNKKVVFTKNDEMNEVALDKHMESMMLKHGNVYVINALKNKTNEEALSNKYKQLVSKRGIPMFNIDISRDSLKNSPHKLSYQLKDAILEIGALCYDIKKKVYVGKQLGIFRINTLNSIEKPGLIEKVISRDVIELSLKEIGKVASNDLILKHDLVWDENNAALLTVYEKSSRRHGKKAFEGISNTSVTLHDPIHDYISMELGKRRAEYSSNSEISIFTGSFNVNAEMSEQDINSWIFPTDESNCDIVVIGIEEIVELTTSKMLVTDLTKRAFWENKIKKTLNTRGKYSLLWSSQLGGIVLILFVKEDKLGNIKEIDGNFKKTGFGGMSANKGGVAVSFLYSSTRFCFVVAHLAAGLENVEQRHSDYKTIAKNIRFARNRGIKDHDAIIWIGDFNYRILLSNEQVKEAISQGNYNYLLEHDQLSNQMIAGESFPYFNEMEIKFPPTYKFDKGTSTYDTSEKLRIPAWTDRILSRGSILQQVLYGSAPNVTFSDHRPVYGIFKAQVTVIDEELKNKLTKELYEKRKLEISKNGGNNNNNSNNNSNVNNNNNERKLSSGHGLPPPSSDKSKWWIEGGQSVKVNLDKGENNVVVNPNRPINPFEPTSEPDFINIE</sequence>
<dbReference type="GO" id="GO:0016020">
    <property type="term" value="C:membrane"/>
    <property type="evidence" value="ECO:0007669"/>
    <property type="project" value="EnsemblFungi"/>
</dbReference>
<evidence type="ECO:0000256" key="9">
    <source>
        <dbReference type="ARBA" id="ARBA00022927"/>
    </source>
</evidence>
<dbReference type="GO" id="GO:0015031">
    <property type="term" value="P:protein transport"/>
    <property type="evidence" value="ECO:0007669"/>
    <property type="project" value="UniProtKB-KW"/>
</dbReference>
<keyword evidence="13" id="KW-1185">Reference proteome</keyword>
<organism evidence="12 13">
    <name type="scientific">Wickerhamomyces anomalus (strain ATCC 58044 / CBS 1984 / NCYC 433 / NRRL Y-366-8)</name>
    <name type="common">Yeast</name>
    <name type="synonym">Hansenula anomala</name>
    <dbReference type="NCBI Taxonomy" id="683960"/>
    <lineage>
        <taxon>Eukaryota</taxon>
        <taxon>Fungi</taxon>
        <taxon>Dikarya</taxon>
        <taxon>Ascomycota</taxon>
        <taxon>Saccharomycotina</taxon>
        <taxon>Saccharomycetes</taxon>
        <taxon>Phaffomycetales</taxon>
        <taxon>Wickerhamomycetaceae</taxon>
        <taxon>Wickerhamomyces</taxon>
    </lineage>
</organism>
<comment type="similarity">
    <text evidence="2">Belongs to the synaptojanin family.</text>
</comment>
<dbReference type="GO" id="GO:0046856">
    <property type="term" value="P:phosphatidylinositol dephosphorylation"/>
    <property type="evidence" value="ECO:0007669"/>
    <property type="project" value="EnsemblFungi"/>
</dbReference>
<dbReference type="Pfam" id="PF22669">
    <property type="entry name" value="Exo_endo_phos2"/>
    <property type="match status" value="1"/>
</dbReference>
<feature type="compositionally biased region" description="Low complexity" evidence="10">
    <location>
        <begin position="872"/>
        <end position="883"/>
    </location>
</feature>
<dbReference type="InterPro" id="IPR036691">
    <property type="entry name" value="Endo/exonu/phosph_ase_sf"/>
</dbReference>
<feature type="domain" description="SAC" evidence="11">
    <location>
        <begin position="133"/>
        <end position="455"/>
    </location>
</feature>
<dbReference type="Pfam" id="PF02383">
    <property type="entry name" value="Syja_N"/>
    <property type="match status" value="1"/>
</dbReference>
<dbReference type="GO" id="GO:0005737">
    <property type="term" value="C:cytoplasm"/>
    <property type="evidence" value="ECO:0007669"/>
    <property type="project" value="UniProtKB-SubCell"/>
</dbReference>
<dbReference type="RefSeq" id="XP_019039777.1">
    <property type="nucleotide sequence ID" value="XM_019181480.1"/>
</dbReference>
<dbReference type="SUPFAM" id="SSF56219">
    <property type="entry name" value="DNase I-like"/>
    <property type="match status" value="1"/>
</dbReference>
<dbReference type="GO" id="GO:0043813">
    <property type="term" value="F:phosphatidylinositol-3,5-bisphosphate 5-phosphatase activity"/>
    <property type="evidence" value="ECO:0007669"/>
    <property type="project" value="TreeGrafter"/>
</dbReference>
<protein>
    <recommendedName>
        <fullName evidence="4">phosphoinositide 5-phosphatase</fullName>
        <ecNumber evidence="4">3.1.3.36</ecNumber>
    </recommendedName>
</protein>
<dbReference type="EC" id="3.1.3.36" evidence="4"/>
<feature type="compositionally biased region" description="Low complexity" evidence="10">
    <location>
        <begin position="816"/>
        <end position="834"/>
    </location>
</feature>